<dbReference type="InterPro" id="IPR007039">
    <property type="entry name" value="TrbC/VirB2"/>
</dbReference>
<accession>A0ABQ5ZX82</accession>
<evidence type="ECO:0000256" key="4">
    <source>
        <dbReference type="SAM" id="Phobius"/>
    </source>
</evidence>
<evidence type="ECO:0000313" key="5">
    <source>
        <dbReference type="EMBL" id="GLR55218.1"/>
    </source>
</evidence>
<evidence type="ECO:0000256" key="1">
    <source>
        <dbReference type="ARBA" id="ARBA00004141"/>
    </source>
</evidence>
<evidence type="ECO:0000256" key="2">
    <source>
        <dbReference type="ARBA" id="ARBA00022692"/>
    </source>
</evidence>
<feature type="transmembrane region" description="Helical" evidence="4">
    <location>
        <begin position="58"/>
        <end position="80"/>
    </location>
</feature>
<keyword evidence="2 4" id="KW-0812">Transmembrane</keyword>
<evidence type="ECO:0008006" key="7">
    <source>
        <dbReference type="Google" id="ProtNLM"/>
    </source>
</evidence>
<name>A0ABQ5ZX82_9HYPH</name>
<protein>
    <recommendedName>
        <fullName evidence="7">Conjugal transfer protein TrbC</fullName>
    </recommendedName>
</protein>
<proteinExistence type="predicted"/>
<comment type="caution">
    <text evidence="5">The sequence shown here is derived from an EMBL/GenBank/DDBJ whole genome shotgun (WGS) entry which is preliminary data.</text>
</comment>
<sequence>MNSRVLRGQHQTQLWMFALFAALVFFAGIDPVHAADATPGGGSGLPWETPLDTLQRSITGPVAFIISLLGIVACGAMLIWGGEISEFTRRIIYVVLVGAILMFANTLLTGALFSGAVIPDGLSLALEVHAK</sequence>
<dbReference type="Proteomes" id="UP001156702">
    <property type="component" value="Unassembled WGS sequence"/>
</dbReference>
<keyword evidence="4" id="KW-0472">Membrane</keyword>
<dbReference type="EMBL" id="BSOP01000071">
    <property type="protein sequence ID" value="GLR55218.1"/>
    <property type="molecule type" value="Genomic_DNA"/>
</dbReference>
<reference evidence="6" key="1">
    <citation type="journal article" date="2019" name="Int. J. Syst. Evol. Microbiol.">
        <title>The Global Catalogue of Microorganisms (GCM) 10K type strain sequencing project: providing services to taxonomists for standard genome sequencing and annotation.</title>
        <authorList>
            <consortium name="The Broad Institute Genomics Platform"/>
            <consortium name="The Broad Institute Genome Sequencing Center for Infectious Disease"/>
            <person name="Wu L."/>
            <person name="Ma J."/>
        </authorList>
    </citation>
    <scope>NUCLEOTIDE SEQUENCE [LARGE SCALE GENOMIC DNA]</scope>
    <source>
        <strain evidence="6">NBRC 102122</strain>
    </source>
</reference>
<organism evidence="5 6">
    <name type="scientific">Shinella yambaruensis</name>
    <dbReference type="NCBI Taxonomy" id="415996"/>
    <lineage>
        <taxon>Bacteria</taxon>
        <taxon>Pseudomonadati</taxon>
        <taxon>Pseudomonadota</taxon>
        <taxon>Alphaproteobacteria</taxon>
        <taxon>Hyphomicrobiales</taxon>
        <taxon>Rhizobiaceae</taxon>
        <taxon>Shinella</taxon>
    </lineage>
</organism>
<gene>
    <name evidence="5" type="ORF">GCM10007923_64400</name>
</gene>
<feature type="transmembrane region" description="Helical" evidence="4">
    <location>
        <begin position="92"/>
        <end position="118"/>
    </location>
</feature>
<dbReference type="RefSeq" id="WP_245082861.1">
    <property type="nucleotide sequence ID" value="NZ_BSOP01000071.1"/>
</dbReference>
<comment type="subcellular location">
    <subcellularLocation>
        <location evidence="1">Membrane</location>
        <topology evidence="1">Multi-pass membrane protein</topology>
    </subcellularLocation>
</comment>
<keyword evidence="3 4" id="KW-1133">Transmembrane helix</keyword>
<keyword evidence="6" id="KW-1185">Reference proteome</keyword>
<evidence type="ECO:0000313" key="6">
    <source>
        <dbReference type="Proteomes" id="UP001156702"/>
    </source>
</evidence>
<dbReference type="Pfam" id="PF04956">
    <property type="entry name" value="TrbC"/>
    <property type="match status" value="1"/>
</dbReference>
<evidence type="ECO:0000256" key="3">
    <source>
        <dbReference type="ARBA" id="ARBA00022989"/>
    </source>
</evidence>